<accession>A0A974S423</accession>
<proteinExistence type="predicted"/>
<keyword evidence="2" id="KW-1185">Reference proteome</keyword>
<dbReference type="AlphaFoldDB" id="A0A974S423"/>
<sequence length="89" mass="9419">MRASETNEDAAALALRALVWTLAEPERATRLLDVTGLTPSDLRTRAADPAVLSATLGFLENYEPDLLACADGLDIAPAALVAARRELDA</sequence>
<organism evidence="1 2">
    <name type="scientific">Sphingomonas aliaeris</name>
    <dbReference type="NCBI Taxonomy" id="2759526"/>
    <lineage>
        <taxon>Bacteria</taxon>
        <taxon>Pseudomonadati</taxon>
        <taxon>Pseudomonadota</taxon>
        <taxon>Alphaproteobacteria</taxon>
        <taxon>Sphingomonadales</taxon>
        <taxon>Sphingomonadaceae</taxon>
        <taxon>Sphingomonas</taxon>
    </lineage>
</organism>
<dbReference type="RefSeq" id="WP_202093199.1">
    <property type="nucleotide sequence ID" value="NZ_CP061035.1"/>
</dbReference>
<dbReference type="InterPro" id="IPR021955">
    <property type="entry name" value="DUF3572"/>
</dbReference>
<reference evidence="2" key="1">
    <citation type="submission" date="2020-09" db="EMBL/GenBank/DDBJ databases">
        <title>Sphingomonas sp., a new species isolated from pork steak.</title>
        <authorList>
            <person name="Heidler von Heilborn D."/>
        </authorList>
    </citation>
    <scope>NUCLEOTIDE SEQUENCE [LARGE SCALE GENOMIC DNA]</scope>
</reference>
<dbReference type="Pfam" id="PF12096">
    <property type="entry name" value="DUF3572"/>
    <property type="match status" value="1"/>
</dbReference>
<evidence type="ECO:0000313" key="2">
    <source>
        <dbReference type="Proteomes" id="UP000595894"/>
    </source>
</evidence>
<evidence type="ECO:0000313" key="1">
    <source>
        <dbReference type="EMBL" id="QQV77066.1"/>
    </source>
</evidence>
<name>A0A974S423_9SPHN</name>
<protein>
    <submittedName>
        <fullName evidence="1">DUF3572 family protein</fullName>
    </submittedName>
</protein>
<gene>
    <name evidence="1" type="ORF">H5J25_17255</name>
</gene>
<dbReference type="EMBL" id="CP061035">
    <property type="protein sequence ID" value="QQV77066.1"/>
    <property type="molecule type" value="Genomic_DNA"/>
</dbReference>
<dbReference type="Proteomes" id="UP000595894">
    <property type="component" value="Chromosome"/>
</dbReference>
<dbReference type="KEGG" id="sari:H5J25_17255"/>